<reference evidence="1" key="1">
    <citation type="submission" date="2022-04" db="EMBL/GenBank/DDBJ databases">
        <title>Carnegiea gigantea Genome sequencing and assembly v2.</title>
        <authorList>
            <person name="Copetti D."/>
            <person name="Sanderson M.J."/>
            <person name="Burquez A."/>
            <person name="Wojciechowski M.F."/>
        </authorList>
    </citation>
    <scope>NUCLEOTIDE SEQUENCE</scope>
    <source>
        <strain evidence="1">SGP5-SGP5p</strain>
        <tissue evidence="1">Aerial part</tissue>
    </source>
</reference>
<evidence type="ECO:0000313" key="1">
    <source>
        <dbReference type="EMBL" id="KAJ8433474.1"/>
    </source>
</evidence>
<dbReference type="OrthoDB" id="1746852at2759"/>
<accession>A0A9Q1JYJ5</accession>
<name>A0A9Q1JYJ5_9CARY</name>
<protein>
    <submittedName>
        <fullName evidence="1">Uncharacterized protein</fullName>
    </submittedName>
</protein>
<gene>
    <name evidence="1" type="ORF">Cgig2_020646</name>
</gene>
<proteinExistence type="predicted"/>
<sequence length="163" mass="18342">MEIKGHLMLKKAPPLASRFKPRNASKYYEFCEQNSHTIAESQELKKALHEHTNRGQIDHFLKHGARAFGIGKEKTHESSQEECSTEIVASIAGVGIIRLSLWFGDKIKSRNLEVDFLVVDMPIAYNVISGSLTLHRVQAVIAPYLLHIQYESNDGIVRKLFGG</sequence>
<dbReference type="EMBL" id="JAKOGI010000536">
    <property type="protein sequence ID" value="KAJ8433474.1"/>
    <property type="molecule type" value="Genomic_DNA"/>
</dbReference>
<dbReference type="AlphaFoldDB" id="A0A9Q1JYJ5"/>
<dbReference type="Proteomes" id="UP001153076">
    <property type="component" value="Unassembled WGS sequence"/>
</dbReference>
<organism evidence="1 2">
    <name type="scientific">Carnegiea gigantea</name>
    <dbReference type="NCBI Taxonomy" id="171969"/>
    <lineage>
        <taxon>Eukaryota</taxon>
        <taxon>Viridiplantae</taxon>
        <taxon>Streptophyta</taxon>
        <taxon>Embryophyta</taxon>
        <taxon>Tracheophyta</taxon>
        <taxon>Spermatophyta</taxon>
        <taxon>Magnoliopsida</taxon>
        <taxon>eudicotyledons</taxon>
        <taxon>Gunneridae</taxon>
        <taxon>Pentapetalae</taxon>
        <taxon>Caryophyllales</taxon>
        <taxon>Cactineae</taxon>
        <taxon>Cactaceae</taxon>
        <taxon>Cactoideae</taxon>
        <taxon>Echinocereeae</taxon>
        <taxon>Carnegiea</taxon>
    </lineage>
</organism>
<comment type="caution">
    <text evidence="1">The sequence shown here is derived from an EMBL/GenBank/DDBJ whole genome shotgun (WGS) entry which is preliminary data.</text>
</comment>
<evidence type="ECO:0000313" key="2">
    <source>
        <dbReference type="Proteomes" id="UP001153076"/>
    </source>
</evidence>
<keyword evidence="2" id="KW-1185">Reference proteome</keyword>